<dbReference type="WBParaSite" id="ACRNAN_scaffold2528.g29308.t1">
    <property type="protein sequence ID" value="ACRNAN_scaffold2528.g29308.t1"/>
    <property type="gene ID" value="ACRNAN_scaffold2528.g29308"/>
</dbReference>
<evidence type="ECO:0000256" key="1">
    <source>
        <dbReference type="SAM" id="MobiDB-lite"/>
    </source>
</evidence>
<evidence type="ECO:0000313" key="3">
    <source>
        <dbReference type="WBParaSite" id="ACRNAN_scaffold2528.g29308.t1"/>
    </source>
</evidence>
<dbReference type="Proteomes" id="UP000887540">
    <property type="component" value="Unplaced"/>
</dbReference>
<accession>A0A914DHF9</accession>
<proteinExistence type="predicted"/>
<feature type="region of interest" description="Disordered" evidence="1">
    <location>
        <begin position="91"/>
        <end position="130"/>
    </location>
</feature>
<keyword evidence="2" id="KW-1185">Reference proteome</keyword>
<evidence type="ECO:0000313" key="2">
    <source>
        <dbReference type="Proteomes" id="UP000887540"/>
    </source>
</evidence>
<name>A0A914DHF9_9BILA</name>
<sequence>MNTTLRGAHSTPYILGRIEDNLEKENEPHRSNRMLNNSDDLMLKMNSVHFNAGCSSSSTDLNTLVQFYNESADPEIIRQWMNIYQEHKQTKCNSESPLRWQSKEKNYSDSADNLTKTSDQKSSTNTSPQKCAFNRSMDALQGNKEGFFALAKCYSADFPTKIEMPTSRLIRTKEMPDITDVDDAEEY</sequence>
<protein>
    <submittedName>
        <fullName evidence="3">Uncharacterized protein</fullName>
    </submittedName>
</protein>
<dbReference type="AlphaFoldDB" id="A0A914DHF9"/>
<organism evidence="2 3">
    <name type="scientific">Acrobeloides nanus</name>
    <dbReference type="NCBI Taxonomy" id="290746"/>
    <lineage>
        <taxon>Eukaryota</taxon>
        <taxon>Metazoa</taxon>
        <taxon>Ecdysozoa</taxon>
        <taxon>Nematoda</taxon>
        <taxon>Chromadorea</taxon>
        <taxon>Rhabditida</taxon>
        <taxon>Tylenchina</taxon>
        <taxon>Cephalobomorpha</taxon>
        <taxon>Cephaloboidea</taxon>
        <taxon>Cephalobidae</taxon>
        <taxon>Acrobeloides</taxon>
    </lineage>
</organism>
<feature type="compositionally biased region" description="Polar residues" evidence="1">
    <location>
        <begin position="108"/>
        <end position="129"/>
    </location>
</feature>
<reference evidence="3" key="1">
    <citation type="submission" date="2022-11" db="UniProtKB">
        <authorList>
            <consortium name="WormBaseParasite"/>
        </authorList>
    </citation>
    <scope>IDENTIFICATION</scope>
</reference>